<dbReference type="RefSeq" id="WP_190435863.1">
    <property type="nucleotide sequence ID" value="NZ_JAMPKM010000005.1"/>
</dbReference>
<reference evidence="3 4" key="1">
    <citation type="submission" date="2022-04" db="EMBL/GenBank/DDBJ databases">
        <title>Positive selection, recombination, and allopatry shape intraspecific diversity of widespread and dominant cyanobacteria.</title>
        <authorList>
            <person name="Wei J."/>
            <person name="Shu W."/>
            <person name="Hu C."/>
        </authorList>
    </citation>
    <scope>NUCLEOTIDE SEQUENCE [LARGE SCALE GENOMIC DNA]</scope>
    <source>
        <strain evidence="3 4">GB2-A4</strain>
    </source>
</reference>
<proteinExistence type="predicted"/>
<feature type="domain" description="BON" evidence="2">
    <location>
        <begin position="60"/>
        <end position="129"/>
    </location>
</feature>
<keyword evidence="4" id="KW-1185">Reference proteome</keyword>
<feature type="region of interest" description="Disordered" evidence="1">
    <location>
        <begin position="13"/>
        <end position="58"/>
    </location>
</feature>
<evidence type="ECO:0000313" key="3">
    <source>
        <dbReference type="EMBL" id="MEP0817612.1"/>
    </source>
</evidence>
<feature type="compositionally biased region" description="Low complexity" evidence="1">
    <location>
        <begin position="13"/>
        <end position="51"/>
    </location>
</feature>
<dbReference type="InterPro" id="IPR007055">
    <property type="entry name" value="BON_dom"/>
</dbReference>
<organism evidence="3 4">
    <name type="scientific">Trichocoleus desertorum GB2-A4</name>
    <dbReference type="NCBI Taxonomy" id="2933944"/>
    <lineage>
        <taxon>Bacteria</taxon>
        <taxon>Bacillati</taxon>
        <taxon>Cyanobacteriota</taxon>
        <taxon>Cyanophyceae</taxon>
        <taxon>Leptolyngbyales</taxon>
        <taxon>Trichocoleusaceae</taxon>
        <taxon>Trichocoleus</taxon>
    </lineage>
</organism>
<dbReference type="PROSITE" id="PS50914">
    <property type="entry name" value="BON"/>
    <property type="match status" value="1"/>
</dbReference>
<evidence type="ECO:0000259" key="2">
    <source>
        <dbReference type="PROSITE" id="PS50914"/>
    </source>
</evidence>
<accession>A0ABV0J768</accession>
<evidence type="ECO:0000256" key="1">
    <source>
        <dbReference type="SAM" id="MobiDB-lite"/>
    </source>
</evidence>
<comment type="caution">
    <text evidence="3">The sequence shown here is derived from an EMBL/GenBank/DDBJ whole genome shotgun (WGS) entry which is preliminary data.</text>
</comment>
<name>A0ABV0J768_9CYAN</name>
<dbReference type="Pfam" id="PF04972">
    <property type="entry name" value="BON"/>
    <property type="match status" value="1"/>
</dbReference>
<evidence type="ECO:0000313" key="4">
    <source>
        <dbReference type="Proteomes" id="UP001464891"/>
    </source>
</evidence>
<dbReference type="EMBL" id="JAMPKM010000005">
    <property type="protein sequence ID" value="MEP0817612.1"/>
    <property type="molecule type" value="Genomic_DNA"/>
</dbReference>
<dbReference type="Proteomes" id="UP001464891">
    <property type="component" value="Unassembled WGS sequence"/>
</dbReference>
<gene>
    <name evidence="3" type="ORF">NC998_10935</name>
</gene>
<sequence length="129" mass="13520">MGWLQRLFGVKKPQNPQQAINATPAPQAAPQSAPAGQSYAAPSATEATPPERVGLNGEYDQSGLAKRVALAFDEDDQLDDIETLYVAQTGGTVVLKGKVPSQDILNRMVSVARNVSGATGVETDQVTIG</sequence>
<protein>
    <submittedName>
        <fullName evidence="3">BON domain-containing protein</fullName>
    </submittedName>
</protein>